<dbReference type="RefSeq" id="WP_183322390.1">
    <property type="nucleotide sequence ID" value="NZ_JACHVQ010000004.1"/>
</dbReference>
<dbReference type="Gene3D" id="3.30.420.10">
    <property type="entry name" value="Ribonuclease H-like superfamily/Ribonuclease H"/>
    <property type="match status" value="1"/>
</dbReference>
<reference evidence="2 3" key="1">
    <citation type="submission" date="2020-08" db="EMBL/GenBank/DDBJ databases">
        <title>Sequencing the genomes of 1000 actinobacteria strains.</title>
        <authorList>
            <person name="Klenk H.-P."/>
        </authorList>
    </citation>
    <scope>NUCLEOTIDE SEQUENCE [LARGE SCALE GENOMIC DNA]</scope>
    <source>
        <strain evidence="2 3">DSM 105369</strain>
    </source>
</reference>
<dbReference type="GO" id="GO:0003676">
    <property type="term" value="F:nucleic acid binding"/>
    <property type="evidence" value="ECO:0007669"/>
    <property type="project" value="InterPro"/>
</dbReference>
<feature type="domain" description="3'-5' exoribonuclease Rv2179c-like" evidence="1">
    <location>
        <begin position="7"/>
        <end position="187"/>
    </location>
</feature>
<dbReference type="InterPro" id="IPR036397">
    <property type="entry name" value="RNaseH_sf"/>
</dbReference>
<keyword evidence="3" id="KW-1185">Reference proteome</keyword>
<dbReference type="Pfam" id="PF16473">
    <property type="entry name" value="Rv2179c-like"/>
    <property type="match status" value="1"/>
</dbReference>
<dbReference type="InterPro" id="IPR033390">
    <property type="entry name" value="Rv2179c-like"/>
</dbReference>
<accession>A0A839N9L5</accession>
<dbReference type="InterPro" id="IPR012337">
    <property type="entry name" value="RNaseH-like_sf"/>
</dbReference>
<protein>
    <submittedName>
        <fullName evidence="2">DNA polymerase III alpha subunit (Gram-positive type)</fullName>
    </submittedName>
</protein>
<proteinExistence type="predicted"/>
<evidence type="ECO:0000259" key="1">
    <source>
        <dbReference type="Pfam" id="PF16473"/>
    </source>
</evidence>
<gene>
    <name evidence="2" type="ORF">FHU39_003953</name>
</gene>
<organism evidence="2 3">
    <name type="scientific">Flexivirga oryzae</name>
    <dbReference type="NCBI Taxonomy" id="1794944"/>
    <lineage>
        <taxon>Bacteria</taxon>
        <taxon>Bacillati</taxon>
        <taxon>Actinomycetota</taxon>
        <taxon>Actinomycetes</taxon>
        <taxon>Micrococcales</taxon>
        <taxon>Dermacoccaceae</taxon>
        <taxon>Flexivirga</taxon>
    </lineage>
</organism>
<evidence type="ECO:0000313" key="2">
    <source>
        <dbReference type="EMBL" id="MBB2893917.1"/>
    </source>
</evidence>
<dbReference type="EMBL" id="JACHVQ010000004">
    <property type="protein sequence ID" value="MBB2893917.1"/>
    <property type="molecule type" value="Genomic_DNA"/>
</dbReference>
<sequence length="193" mass="20830">MSNHAYVVTDIEIDGFEPGANSMRSFASVAVEPGGAELGRFEAVLEPLPGSAPNPDTLAWFRTQSPEVWRAATENPQPADTVMTDFARWVQSLGAPAHFVASPVAFDGGWIDFYLRRFTSYGLVMGPDAPNPLFTGALCLRSLAAGVTGADPATFTVHDLPKSWFGDVPHTHRAIDDALGYANLLATLLRKQR</sequence>
<evidence type="ECO:0000313" key="3">
    <source>
        <dbReference type="Proteomes" id="UP000559182"/>
    </source>
</evidence>
<dbReference type="Proteomes" id="UP000559182">
    <property type="component" value="Unassembled WGS sequence"/>
</dbReference>
<dbReference type="AlphaFoldDB" id="A0A839N9L5"/>
<name>A0A839N9L5_9MICO</name>
<comment type="caution">
    <text evidence="2">The sequence shown here is derived from an EMBL/GenBank/DDBJ whole genome shotgun (WGS) entry which is preliminary data.</text>
</comment>
<dbReference type="SUPFAM" id="SSF53098">
    <property type="entry name" value="Ribonuclease H-like"/>
    <property type="match status" value="1"/>
</dbReference>